<keyword evidence="4" id="KW-1185">Reference proteome</keyword>
<evidence type="ECO:0000313" key="3">
    <source>
        <dbReference type="EMBL" id="QDQ27730.1"/>
    </source>
</evidence>
<dbReference type="KEGG" id="cari:FNU76_15990"/>
<evidence type="ECO:0008006" key="5">
    <source>
        <dbReference type="Google" id="ProtNLM"/>
    </source>
</evidence>
<feature type="domain" description="FIST" evidence="1">
    <location>
        <begin position="28"/>
        <end position="222"/>
    </location>
</feature>
<dbReference type="SMART" id="SM01204">
    <property type="entry name" value="FIST_C"/>
    <property type="match status" value="1"/>
</dbReference>
<dbReference type="SMART" id="SM00897">
    <property type="entry name" value="FIST"/>
    <property type="match status" value="1"/>
</dbReference>
<dbReference type="PANTHER" id="PTHR40252:SF2">
    <property type="entry name" value="BLR0328 PROTEIN"/>
    <property type="match status" value="1"/>
</dbReference>
<reference evidence="4" key="1">
    <citation type="submission" date="2019-07" db="EMBL/GenBank/DDBJ databases">
        <title>Chitinimonas sp. nov., isolated from Ny-Alesund, arctica soil.</title>
        <authorList>
            <person name="Xu Q."/>
            <person name="Peng F."/>
        </authorList>
    </citation>
    <scope>NUCLEOTIDE SEQUENCE [LARGE SCALE GENOMIC DNA]</scope>
    <source>
        <strain evidence="4">R3-44</strain>
    </source>
</reference>
<feature type="domain" description="FIST C-domain" evidence="2">
    <location>
        <begin position="223"/>
        <end position="360"/>
    </location>
</feature>
<dbReference type="Pfam" id="PF08495">
    <property type="entry name" value="FIST"/>
    <property type="match status" value="1"/>
</dbReference>
<evidence type="ECO:0000313" key="4">
    <source>
        <dbReference type="Proteomes" id="UP000317550"/>
    </source>
</evidence>
<dbReference type="Pfam" id="PF10442">
    <property type="entry name" value="FIST_C"/>
    <property type="match status" value="1"/>
</dbReference>
<sequence>MQAKSSHTLIADPYRAGVALGESLSALAPEVVFLFSTVHYAGNPELLEGLRDVLDYPGLLLIGNSGDGVYETSRVTDMGASVLGLNSGGEVSWHTVAVQGVAADPVATTRRAFADLRLAMGGEPDLVYLASDFRTDASMIEVVLRDEVDCPVMGGLAADDDRMQLSYLYRDGEVLQDAIVLLGARGNLRFDIAIGNAISPIGRPGTIESAAGTQLYRIDGIGAMDFIERETGKPVLQTDRGVVALSIIDPDRVAQKRLRAIVPDFSRAEGAIGLYGGIEAGKSVQVCLASPDELLVEISTLAQRASLLAFQPVAGLIVSCTGRKQMLGSDIRRETELLSEAFPDGLALAGYPSFGEIGPLREGQGYTRNLFHNMTYVLLLIGA</sequence>
<protein>
    <recommendedName>
        <fullName evidence="5">Histidine kinase</fullName>
    </recommendedName>
</protein>
<name>A0A516SHW3_9NEIS</name>
<proteinExistence type="predicted"/>
<dbReference type="InterPro" id="IPR013702">
    <property type="entry name" value="FIST_domain_N"/>
</dbReference>
<evidence type="ECO:0000259" key="1">
    <source>
        <dbReference type="SMART" id="SM00897"/>
    </source>
</evidence>
<dbReference type="AlphaFoldDB" id="A0A516SHW3"/>
<dbReference type="OrthoDB" id="5151042at2"/>
<dbReference type="PANTHER" id="PTHR40252">
    <property type="entry name" value="BLR0328 PROTEIN"/>
    <property type="match status" value="1"/>
</dbReference>
<accession>A0A516SHW3</accession>
<gene>
    <name evidence="3" type="ORF">FNU76_15990</name>
</gene>
<dbReference type="RefSeq" id="WP_144279118.1">
    <property type="nucleotide sequence ID" value="NZ_CP041730.1"/>
</dbReference>
<evidence type="ECO:0000259" key="2">
    <source>
        <dbReference type="SMART" id="SM01204"/>
    </source>
</evidence>
<dbReference type="EMBL" id="CP041730">
    <property type="protein sequence ID" value="QDQ27730.1"/>
    <property type="molecule type" value="Genomic_DNA"/>
</dbReference>
<dbReference type="InterPro" id="IPR019494">
    <property type="entry name" value="FIST_C"/>
</dbReference>
<organism evidence="3 4">
    <name type="scientific">Chitinimonas arctica</name>
    <dbReference type="NCBI Taxonomy" id="2594795"/>
    <lineage>
        <taxon>Bacteria</taxon>
        <taxon>Pseudomonadati</taxon>
        <taxon>Pseudomonadota</taxon>
        <taxon>Betaproteobacteria</taxon>
        <taxon>Neisseriales</taxon>
        <taxon>Chitinibacteraceae</taxon>
        <taxon>Chitinimonas</taxon>
    </lineage>
</organism>
<dbReference type="Proteomes" id="UP000317550">
    <property type="component" value="Chromosome"/>
</dbReference>